<dbReference type="InterPro" id="IPR011006">
    <property type="entry name" value="CheY-like_superfamily"/>
</dbReference>
<evidence type="ECO:0000256" key="1">
    <source>
        <dbReference type="ARBA" id="ARBA00022553"/>
    </source>
</evidence>
<dbReference type="PANTHER" id="PTHR44591:SF3">
    <property type="entry name" value="RESPONSE REGULATORY DOMAIN-CONTAINING PROTEIN"/>
    <property type="match status" value="1"/>
</dbReference>
<evidence type="ECO:0000313" key="5">
    <source>
        <dbReference type="Proteomes" id="UP000078356"/>
    </source>
</evidence>
<evidence type="ECO:0000313" key="4">
    <source>
        <dbReference type="EMBL" id="OAN26227.1"/>
    </source>
</evidence>
<dbReference type="SMART" id="SM00448">
    <property type="entry name" value="REC"/>
    <property type="match status" value="1"/>
</dbReference>
<dbReference type="Proteomes" id="UP000078356">
    <property type="component" value="Unassembled WGS sequence"/>
</dbReference>
<evidence type="ECO:0000256" key="2">
    <source>
        <dbReference type="PROSITE-ProRule" id="PRU00169"/>
    </source>
</evidence>
<gene>
    <name evidence="4" type="ORF">A4V15_23285</name>
</gene>
<feature type="modified residue" description="4-aspartylphosphate" evidence="2">
    <location>
        <position position="56"/>
    </location>
</feature>
<dbReference type="InterPro" id="IPR050595">
    <property type="entry name" value="Bact_response_regulator"/>
</dbReference>
<comment type="caution">
    <text evidence="4">The sequence shown here is derived from an EMBL/GenBank/DDBJ whole genome shotgun (WGS) entry which is preliminary data.</text>
</comment>
<dbReference type="RefSeq" id="WP_017638784.1">
    <property type="nucleotide sequence ID" value="NZ_JAAMQP010000034.1"/>
</dbReference>
<feature type="domain" description="Response regulatory" evidence="3">
    <location>
        <begin position="5"/>
        <end position="119"/>
    </location>
</feature>
<accession>A0A178L9F6</accession>
<sequence>MLPLQILVVDDEPLLLLLLSEIVSDMGATAVTADRADHGLSYLEQHAGEIALVVTDVMMPGRLNGFDLAQIVADRWPALPVVLTSGYSGTEHHSLAPNAAFIAKPWTYQQIEEVIRERLSAA</sequence>
<dbReference type="InterPro" id="IPR001789">
    <property type="entry name" value="Sig_transdc_resp-reg_receiver"/>
</dbReference>
<dbReference type="SUPFAM" id="SSF52172">
    <property type="entry name" value="CheY-like"/>
    <property type="match status" value="1"/>
</dbReference>
<reference evidence="4 5" key="1">
    <citation type="submission" date="2016-04" db="EMBL/GenBank/DDBJ databases">
        <title>Draft Genome Sequences of Staphylococcus capitis Strain H36, S. capitis Strain H65, S. cohnii Strain H62, S. hominis Strain H69, Mycobacterium iranicum Strain H39, Plantibacter sp. Strain H53, Pseudomonas oryzihabitans Strain H72, and Microbacterium sp. Strain H83, isolated from residential settings.</title>
        <authorList>
            <person name="Lymperopoulou D."/>
            <person name="Adams R.I."/>
            <person name="Lindow S."/>
            <person name="Coil D.A."/>
            <person name="Jospin G."/>
            <person name="Eisen J.A."/>
        </authorList>
    </citation>
    <scope>NUCLEOTIDE SEQUENCE [LARGE SCALE GENOMIC DNA]</scope>
    <source>
        <strain evidence="4 5">H72</strain>
    </source>
</reference>
<protein>
    <submittedName>
        <fullName evidence="4">Transcriptional regulator</fullName>
    </submittedName>
</protein>
<name>A0A178L9F6_9PSED</name>
<proteinExistence type="predicted"/>
<dbReference type="AlphaFoldDB" id="A0A178L9F6"/>
<keyword evidence="1 2" id="KW-0597">Phosphoprotein</keyword>
<organism evidence="4 5">
    <name type="scientific">Pseudomonas oryzihabitans</name>
    <dbReference type="NCBI Taxonomy" id="47885"/>
    <lineage>
        <taxon>Bacteria</taxon>
        <taxon>Pseudomonadati</taxon>
        <taxon>Pseudomonadota</taxon>
        <taxon>Gammaproteobacteria</taxon>
        <taxon>Pseudomonadales</taxon>
        <taxon>Pseudomonadaceae</taxon>
        <taxon>Pseudomonas</taxon>
    </lineage>
</organism>
<dbReference type="PANTHER" id="PTHR44591">
    <property type="entry name" value="STRESS RESPONSE REGULATOR PROTEIN 1"/>
    <property type="match status" value="1"/>
</dbReference>
<dbReference type="GO" id="GO:0000160">
    <property type="term" value="P:phosphorelay signal transduction system"/>
    <property type="evidence" value="ECO:0007669"/>
    <property type="project" value="InterPro"/>
</dbReference>
<dbReference type="Pfam" id="PF00072">
    <property type="entry name" value="Response_reg"/>
    <property type="match status" value="1"/>
</dbReference>
<evidence type="ECO:0000259" key="3">
    <source>
        <dbReference type="PROSITE" id="PS50110"/>
    </source>
</evidence>
<dbReference type="EMBL" id="LWCR01000041">
    <property type="protein sequence ID" value="OAN26227.1"/>
    <property type="molecule type" value="Genomic_DNA"/>
</dbReference>
<dbReference type="PROSITE" id="PS50110">
    <property type="entry name" value="RESPONSE_REGULATORY"/>
    <property type="match status" value="1"/>
</dbReference>
<dbReference type="Gene3D" id="3.40.50.2300">
    <property type="match status" value="1"/>
</dbReference>